<dbReference type="EMBL" id="UZAN01045348">
    <property type="protein sequence ID" value="VDP82499.1"/>
    <property type="molecule type" value="Genomic_DNA"/>
</dbReference>
<evidence type="ECO:0000313" key="4">
    <source>
        <dbReference type="WBParaSite" id="ECPE_0000800601-mRNA-1"/>
    </source>
</evidence>
<gene>
    <name evidence="2" type="ORF">ECPE_LOCUS7985</name>
</gene>
<accession>A0A183AM00</accession>
<feature type="compositionally biased region" description="Polar residues" evidence="1">
    <location>
        <begin position="474"/>
        <end position="527"/>
    </location>
</feature>
<feature type="compositionally biased region" description="Low complexity" evidence="1">
    <location>
        <begin position="377"/>
        <end position="398"/>
    </location>
</feature>
<dbReference type="AlphaFoldDB" id="A0A183AM00"/>
<name>A0A183AM00_9TREM</name>
<protein>
    <submittedName>
        <fullName evidence="4">Protein grainyhead</fullName>
    </submittedName>
</protein>
<feature type="region of interest" description="Disordered" evidence="1">
    <location>
        <begin position="376"/>
        <end position="409"/>
    </location>
</feature>
<feature type="compositionally biased region" description="Polar residues" evidence="1">
    <location>
        <begin position="136"/>
        <end position="160"/>
    </location>
</feature>
<sequence length="641" mass="69369">MVLVPVLLGRLSQCGPINGTTSEIVHMGTHAHVPALSSATNQRTDTQSHSVPIGENNSGCVTTTCTALNSRYSRDTNLSSTLITPSRSFSANCYAPYLTPDYHDPSAHLVVDHGFVYKSNRPDEDGPISELLSFPNRDSTPPYTSNSTRSTTQSGPSTLADQYGQFHTVGNPFQTLVNQLVATRDGHNYGLSPVHLGTDVKEAHRIGSFPGIEYDPVETQRKTIYTDSVNFVPDSVSIPYDFDQSVGPESTNLVYGRRDELSTWNKIQSEECHPVSGELTIKGSQQNPIETRLYPDSPNLSSNMYSRAETVGVIHSTPINAFLINASTVATSNTTNSIGTSVSTKATTLTTTTETILTGTDCRGNKMSGYLEKSRSLLDSSSTSSAASRGSSALGESLTRSSDSSSGPIGDAIPGRFLLNSTFTMTPDNSTVDSNPTALHGLTSANRTELRDSQPDSADFPSSVGNTTNNNGTYLNSTESGPSVLHESNSTTECVNVYQKTTGPRQTSTTKRGRTQSMLTSPTMQQRTRTDMLLTDRPSGRKRGRVQRGPGHLISFAENGLLHSVDSDQMDTQSGKSYSEKRSNTTQSISPSDDDSDSLGDSDSDPDGEQNKVSFRGRFLFVFWFLFDAVYNILTSKHIRI</sequence>
<dbReference type="Proteomes" id="UP000272942">
    <property type="component" value="Unassembled WGS sequence"/>
</dbReference>
<feature type="compositionally biased region" description="Acidic residues" evidence="1">
    <location>
        <begin position="592"/>
        <end position="608"/>
    </location>
</feature>
<evidence type="ECO:0000256" key="1">
    <source>
        <dbReference type="SAM" id="MobiDB-lite"/>
    </source>
</evidence>
<feature type="region of interest" description="Disordered" evidence="1">
    <location>
        <begin position="126"/>
        <end position="164"/>
    </location>
</feature>
<organism evidence="4">
    <name type="scientific">Echinostoma caproni</name>
    <dbReference type="NCBI Taxonomy" id="27848"/>
    <lineage>
        <taxon>Eukaryota</taxon>
        <taxon>Metazoa</taxon>
        <taxon>Spiralia</taxon>
        <taxon>Lophotrochozoa</taxon>
        <taxon>Platyhelminthes</taxon>
        <taxon>Trematoda</taxon>
        <taxon>Digenea</taxon>
        <taxon>Plagiorchiida</taxon>
        <taxon>Echinostomata</taxon>
        <taxon>Echinostomatoidea</taxon>
        <taxon>Echinostomatidae</taxon>
        <taxon>Echinostoma</taxon>
    </lineage>
</organism>
<dbReference type="WBParaSite" id="ECPE_0000800601-mRNA-1">
    <property type="protein sequence ID" value="ECPE_0000800601-mRNA-1"/>
    <property type="gene ID" value="ECPE_0000800601"/>
</dbReference>
<feature type="region of interest" description="Disordered" evidence="1">
    <location>
        <begin position="447"/>
        <end position="610"/>
    </location>
</feature>
<evidence type="ECO:0000313" key="2">
    <source>
        <dbReference type="EMBL" id="VDP82499.1"/>
    </source>
</evidence>
<proteinExistence type="predicted"/>
<reference evidence="4" key="1">
    <citation type="submission" date="2016-06" db="UniProtKB">
        <authorList>
            <consortium name="WormBaseParasite"/>
        </authorList>
    </citation>
    <scope>IDENTIFICATION</scope>
</reference>
<reference evidence="2 3" key="2">
    <citation type="submission" date="2018-11" db="EMBL/GenBank/DDBJ databases">
        <authorList>
            <consortium name="Pathogen Informatics"/>
        </authorList>
    </citation>
    <scope>NUCLEOTIDE SEQUENCE [LARGE SCALE GENOMIC DNA]</scope>
    <source>
        <strain evidence="2 3">Egypt</strain>
    </source>
</reference>
<keyword evidence="3" id="KW-1185">Reference proteome</keyword>
<evidence type="ECO:0000313" key="3">
    <source>
        <dbReference type="Proteomes" id="UP000272942"/>
    </source>
</evidence>